<proteinExistence type="predicted"/>
<keyword evidence="2" id="KW-1185">Reference proteome</keyword>
<dbReference type="Proteomes" id="UP000233786">
    <property type="component" value="Unassembled WGS sequence"/>
</dbReference>
<comment type="caution">
    <text evidence="1">The sequence shown here is derived from an EMBL/GenBank/DDBJ whole genome shotgun (WGS) entry which is preliminary data.</text>
</comment>
<evidence type="ECO:0000313" key="2">
    <source>
        <dbReference type="Proteomes" id="UP000233786"/>
    </source>
</evidence>
<dbReference type="OrthoDB" id="3654540at2"/>
<dbReference type="SUPFAM" id="SSF52374">
    <property type="entry name" value="Nucleotidylyl transferase"/>
    <property type="match status" value="1"/>
</dbReference>
<name>A0A2N3XUY4_SACSN</name>
<gene>
    <name evidence="1" type="ORF">A8926_2114</name>
</gene>
<dbReference type="STRING" id="994479.GCA_000194155_01968"/>
<dbReference type="AlphaFoldDB" id="A0A2N3XUY4"/>
<protein>
    <submittedName>
        <fullName evidence="1">Uncharacterized protein</fullName>
    </submittedName>
</protein>
<evidence type="ECO:0000313" key="1">
    <source>
        <dbReference type="EMBL" id="PKW14494.1"/>
    </source>
</evidence>
<accession>A0A2N3XUY4</accession>
<sequence length="384" mass="42569">MPAISTTNQPTPNELIFAPVGIAHLTRDNTDLLRSAARGRQRLRVTTAAQLNGTPHLGTVVTVLTVFAITAHAAEQLNLPATVIFDALENAPGETVDIDGETYTRTVGDLIDSGHLDRVERVSGFQRLLDWAAARSHIRYEFRPYSVYQGLRPVRECLHAIASRLDDFRPIVSPTDGIVRIRSRCPECRLMEKSARHLTITPGEGQVHLDSVCPLHGGYRETIDVTGTGGWYDANTPVRSIQKTYLLAAERHLYDACSVSIDGADWGGGWYAHVLAPALANLKVPVRQWPVSIFTPLVLDRTGGKLSKTLYVRYGAAYADLPEGFVNLDLLLDDHGDDVLDALWLEVTRWAAEPRRLHRTYTVDYLADLIRSHLRNRTPNASIA</sequence>
<reference evidence="1" key="1">
    <citation type="submission" date="2017-12" db="EMBL/GenBank/DDBJ databases">
        <title>Sequencing the genomes of 1000 Actinobacteria strains.</title>
        <authorList>
            <person name="Klenk H.-P."/>
        </authorList>
    </citation>
    <scope>NUCLEOTIDE SEQUENCE [LARGE SCALE GENOMIC DNA]</scope>
    <source>
        <strain evidence="1">DSM 44228</strain>
    </source>
</reference>
<organism evidence="1 2">
    <name type="scientific">Saccharopolyspora spinosa</name>
    <dbReference type="NCBI Taxonomy" id="60894"/>
    <lineage>
        <taxon>Bacteria</taxon>
        <taxon>Bacillati</taxon>
        <taxon>Actinomycetota</taxon>
        <taxon>Actinomycetes</taxon>
        <taxon>Pseudonocardiales</taxon>
        <taxon>Pseudonocardiaceae</taxon>
        <taxon>Saccharopolyspora</taxon>
    </lineage>
</organism>
<dbReference type="RefSeq" id="WP_010694027.1">
    <property type="nucleotide sequence ID" value="NZ_CP061007.1"/>
</dbReference>
<dbReference type="EMBL" id="PJNB01000001">
    <property type="protein sequence ID" value="PKW14494.1"/>
    <property type="molecule type" value="Genomic_DNA"/>
</dbReference>